<evidence type="ECO:0000313" key="4">
    <source>
        <dbReference type="Proteomes" id="UP001189429"/>
    </source>
</evidence>
<sequence>MFIRDYGIVVHAEAGAVWTSVAAVGALLHRILIAQRRVKNEGRVQGISIGVRAHVLGVASWIERGDGADGGEAHQREEQRQLRGRPCWGVAPRPARGLDGAALEAGRPGAGLS</sequence>
<feature type="transmembrane region" description="Helical" evidence="2">
    <location>
        <begin position="15"/>
        <end position="33"/>
    </location>
</feature>
<keyword evidence="2" id="KW-0472">Membrane</keyword>
<reference evidence="3" key="1">
    <citation type="submission" date="2023-10" db="EMBL/GenBank/DDBJ databases">
        <authorList>
            <person name="Chen Y."/>
            <person name="Shah S."/>
            <person name="Dougan E. K."/>
            <person name="Thang M."/>
            <person name="Chan C."/>
        </authorList>
    </citation>
    <scope>NUCLEOTIDE SEQUENCE [LARGE SCALE GENOMIC DNA]</scope>
</reference>
<name>A0ABN9SLJ8_9DINO</name>
<comment type="caution">
    <text evidence="3">The sequence shown here is derived from an EMBL/GenBank/DDBJ whole genome shotgun (WGS) entry which is preliminary data.</text>
</comment>
<evidence type="ECO:0000313" key="3">
    <source>
        <dbReference type="EMBL" id="CAK0832671.1"/>
    </source>
</evidence>
<accession>A0ABN9SLJ8</accession>
<evidence type="ECO:0000256" key="2">
    <source>
        <dbReference type="SAM" id="Phobius"/>
    </source>
</evidence>
<feature type="region of interest" description="Disordered" evidence="1">
    <location>
        <begin position="93"/>
        <end position="113"/>
    </location>
</feature>
<dbReference type="Proteomes" id="UP001189429">
    <property type="component" value="Unassembled WGS sequence"/>
</dbReference>
<keyword evidence="4" id="KW-1185">Reference proteome</keyword>
<dbReference type="EMBL" id="CAUYUJ010011825">
    <property type="protein sequence ID" value="CAK0832671.1"/>
    <property type="molecule type" value="Genomic_DNA"/>
</dbReference>
<organism evidence="3 4">
    <name type="scientific">Prorocentrum cordatum</name>
    <dbReference type="NCBI Taxonomy" id="2364126"/>
    <lineage>
        <taxon>Eukaryota</taxon>
        <taxon>Sar</taxon>
        <taxon>Alveolata</taxon>
        <taxon>Dinophyceae</taxon>
        <taxon>Prorocentrales</taxon>
        <taxon>Prorocentraceae</taxon>
        <taxon>Prorocentrum</taxon>
    </lineage>
</organism>
<keyword evidence="2" id="KW-0812">Transmembrane</keyword>
<proteinExistence type="predicted"/>
<evidence type="ECO:0000256" key="1">
    <source>
        <dbReference type="SAM" id="MobiDB-lite"/>
    </source>
</evidence>
<protein>
    <submittedName>
        <fullName evidence="3">Uncharacterized protein</fullName>
    </submittedName>
</protein>
<gene>
    <name evidence="3" type="ORF">PCOR1329_LOCUS30625</name>
</gene>
<keyword evidence="2" id="KW-1133">Transmembrane helix</keyword>